<dbReference type="PROSITE" id="PS51257">
    <property type="entry name" value="PROKAR_LIPOPROTEIN"/>
    <property type="match status" value="1"/>
</dbReference>
<name>A0A286D9J3_9GAMM</name>
<organism evidence="3 4">
    <name type="scientific">Pseudoxanthomonas wuyuanensis</name>
    <dbReference type="NCBI Taxonomy" id="1073196"/>
    <lineage>
        <taxon>Bacteria</taxon>
        <taxon>Pseudomonadati</taxon>
        <taxon>Pseudomonadota</taxon>
        <taxon>Gammaproteobacteria</taxon>
        <taxon>Lysobacterales</taxon>
        <taxon>Lysobacteraceae</taxon>
        <taxon>Pseudoxanthomonas</taxon>
    </lineage>
</organism>
<dbReference type="OrthoDB" id="5986670at2"/>
<evidence type="ECO:0000313" key="4">
    <source>
        <dbReference type="Proteomes" id="UP000219374"/>
    </source>
</evidence>
<dbReference type="InterPro" id="IPR025522">
    <property type="entry name" value="DUF4410"/>
</dbReference>
<dbReference type="Pfam" id="PF14366">
    <property type="entry name" value="DUF4410"/>
    <property type="match status" value="1"/>
</dbReference>
<keyword evidence="4" id="KW-1185">Reference proteome</keyword>
<feature type="chain" id="PRO_5012018500" description="Lipoprotein" evidence="2">
    <location>
        <begin position="31"/>
        <end position="182"/>
    </location>
</feature>
<proteinExistence type="predicted"/>
<protein>
    <recommendedName>
        <fullName evidence="5">Lipoprotein</fullName>
    </recommendedName>
</protein>
<accession>A0A286D9J3</accession>
<feature type="compositionally biased region" description="Low complexity" evidence="1">
    <location>
        <begin position="155"/>
        <end position="167"/>
    </location>
</feature>
<dbReference type="Proteomes" id="UP000219374">
    <property type="component" value="Unassembled WGS sequence"/>
</dbReference>
<sequence>MHRVWSRVFVVACCLLLTGCIGTSSKVARANSSQVGTKLWYTIENPGGMTPEGLAVVRGQLDSRFILVRATDGAPDAVHVLITVTRYRMRHGAVRATVGLMAGKDTVLSTVQVLDPATGQELGRLEVASSNATAVGSAGGLLRGHADEIADFVLGGAPAAPTTPTGASRQSGEMKWKPKPTR</sequence>
<dbReference type="RefSeq" id="WP_097122560.1">
    <property type="nucleotide sequence ID" value="NZ_OCND01000006.1"/>
</dbReference>
<evidence type="ECO:0000256" key="1">
    <source>
        <dbReference type="SAM" id="MobiDB-lite"/>
    </source>
</evidence>
<reference evidence="3 4" key="1">
    <citation type="submission" date="2017-09" db="EMBL/GenBank/DDBJ databases">
        <authorList>
            <person name="Ehlers B."/>
            <person name="Leendertz F.H."/>
        </authorList>
    </citation>
    <scope>NUCLEOTIDE SEQUENCE [LARGE SCALE GENOMIC DNA]</scope>
    <source>
        <strain evidence="3 4">CGMCC 1.10978</strain>
    </source>
</reference>
<evidence type="ECO:0008006" key="5">
    <source>
        <dbReference type="Google" id="ProtNLM"/>
    </source>
</evidence>
<evidence type="ECO:0000313" key="3">
    <source>
        <dbReference type="EMBL" id="SOD55314.1"/>
    </source>
</evidence>
<feature type="signal peptide" evidence="2">
    <location>
        <begin position="1"/>
        <end position="30"/>
    </location>
</feature>
<dbReference type="EMBL" id="OCND01000006">
    <property type="protein sequence ID" value="SOD55314.1"/>
    <property type="molecule type" value="Genomic_DNA"/>
</dbReference>
<evidence type="ECO:0000256" key="2">
    <source>
        <dbReference type="SAM" id="SignalP"/>
    </source>
</evidence>
<feature type="region of interest" description="Disordered" evidence="1">
    <location>
        <begin position="155"/>
        <end position="182"/>
    </location>
</feature>
<gene>
    <name evidence="3" type="ORF">SAMN06296416_106284</name>
</gene>
<dbReference type="AlphaFoldDB" id="A0A286D9J3"/>
<keyword evidence="2" id="KW-0732">Signal</keyword>